<keyword evidence="2" id="KW-0167">Capsid protein</keyword>
<dbReference type="Gene3D" id="3.90.1200.10">
    <property type="match status" value="1"/>
</dbReference>
<feature type="domain" description="Aminoglycoside phosphotransferase" evidence="1">
    <location>
        <begin position="27"/>
        <end position="244"/>
    </location>
</feature>
<gene>
    <name evidence="2" type="ORF">SAMN02745134_03670</name>
</gene>
<proteinExistence type="predicted"/>
<evidence type="ECO:0000313" key="3">
    <source>
        <dbReference type="Proteomes" id="UP000192468"/>
    </source>
</evidence>
<evidence type="ECO:0000313" key="2">
    <source>
        <dbReference type="EMBL" id="SMC28828.1"/>
    </source>
</evidence>
<dbReference type="AlphaFoldDB" id="A0A1W1XZ98"/>
<keyword evidence="2" id="KW-0946">Virion</keyword>
<reference evidence="2 3" key="1">
    <citation type="submission" date="2017-04" db="EMBL/GenBank/DDBJ databases">
        <authorList>
            <person name="Afonso C.L."/>
            <person name="Miller P.J."/>
            <person name="Scott M.A."/>
            <person name="Spackman E."/>
            <person name="Goraichik I."/>
            <person name="Dimitrov K.M."/>
            <person name="Suarez D.L."/>
            <person name="Swayne D.E."/>
        </authorList>
    </citation>
    <scope>NUCLEOTIDE SEQUENCE [LARGE SCALE GENOMIC DNA]</scope>
    <source>
        <strain evidence="2 3">DSM 12555</strain>
    </source>
</reference>
<dbReference type="Pfam" id="PF01636">
    <property type="entry name" value="APH"/>
    <property type="match status" value="1"/>
</dbReference>
<dbReference type="PANTHER" id="PTHR39179">
    <property type="entry name" value="SPORE COAT PROTEIN I"/>
    <property type="match status" value="1"/>
</dbReference>
<evidence type="ECO:0000259" key="1">
    <source>
        <dbReference type="Pfam" id="PF01636"/>
    </source>
</evidence>
<dbReference type="RefSeq" id="WP_084117659.1">
    <property type="nucleotide sequence ID" value="NZ_FWXH01000030.1"/>
</dbReference>
<dbReference type="SUPFAM" id="SSF56112">
    <property type="entry name" value="Protein kinase-like (PK-like)"/>
    <property type="match status" value="1"/>
</dbReference>
<sequence length="336" mass="40293">MDGFEVTKLVNFNYDVNVVNVIKIKNVYRLECKEGDFCLKVIHYELGHFLFILEAIKHLITNGFTNVAEIICSKTGSEYISFEEHYAYLTPWITARECNYDNPLDLLLASSTLANLHRKSENYTITKNMNPRYNWGKWVEVFNTRLKEVLDFKMKIEEKSKKTEFDFKYKNMISDEIKRGERAIENLKSTNYIEKMKEEIKKNGFCHHDYAHHNVLISKNQEVTIIDFDYCILDTHLHDLSSLLIRKMKNGKWDLKSSIYILDIYNSIYTVLKDDIQIMAAFIEFPQEFWQIGIQYYWERQPWEEENFMSRLNRIELDRCERQDFVEEFRTLKYGN</sequence>
<dbReference type="InterPro" id="IPR014255">
    <property type="entry name" value="Spore_coat_CotS"/>
</dbReference>
<dbReference type="PANTHER" id="PTHR39179:SF1">
    <property type="entry name" value="SPORE COAT PROTEIN I"/>
    <property type="match status" value="1"/>
</dbReference>
<dbReference type="InterPro" id="IPR047175">
    <property type="entry name" value="CotS-like"/>
</dbReference>
<dbReference type="Gene3D" id="3.30.200.20">
    <property type="entry name" value="Phosphorylase Kinase, domain 1"/>
    <property type="match status" value="1"/>
</dbReference>
<organism evidence="2 3">
    <name type="scientific">Clostridium acidisoli DSM 12555</name>
    <dbReference type="NCBI Taxonomy" id="1121291"/>
    <lineage>
        <taxon>Bacteria</taxon>
        <taxon>Bacillati</taxon>
        <taxon>Bacillota</taxon>
        <taxon>Clostridia</taxon>
        <taxon>Eubacteriales</taxon>
        <taxon>Clostridiaceae</taxon>
        <taxon>Clostridium</taxon>
    </lineage>
</organism>
<keyword evidence="3" id="KW-1185">Reference proteome</keyword>
<dbReference type="Proteomes" id="UP000192468">
    <property type="component" value="Unassembled WGS sequence"/>
</dbReference>
<dbReference type="STRING" id="1121291.SAMN02745134_03670"/>
<name>A0A1W1XZ98_9CLOT</name>
<dbReference type="InterPro" id="IPR011009">
    <property type="entry name" value="Kinase-like_dom_sf"/>
</dbReference>
<protein>
    <submittedName>
        <fullName evidence="2">Spore coat protein, CotS family</fullName>
    </submittedName>
</protein>
<dbReference type="NCBIfam" id="TIGR02906">
    <property type="entry name" value="spore_CotS"/>
    <property type="match status" value="1"/>
</dbReference>
<dbReference type="GO" id="GO:0042601">
    <property type="term" value="C:endospore-forming forespore"/>
    <property type="evidence" value="ECO:0007669"/>
    <property type="project" value="TreeGrafter"/>
</dbReference>
<accession>A0A1W1XZ98</accession>
<dbReference type="InterPro" id="IPR002575">
    <property type="entry name" value="Aminoglycoside_PTrfase"/>
</dbReference>
<dbReference type="EMBL" id="FWXH01000030">
    <property type="protein sequence ID" value="SMC28828.1"/>
    <property type="molecule type" value="Genomic_DNA"/>
</dbReference>
<dbReference type="OrthoDB" id="9771902at2"/>